<organism evidence="1 2">
    <name type="scientific">Apiosordaria backusii</name>
    <dbReference type="NCBI Taxonomy" id="314023"/>
    <lineage>
        <taxon>Eukaryota</taxon>
        <taxon>Fungi</taxon>
        <taxon>Dikarya</taxon>
        <taxon>Ascomycota</taxon>
        <taxon>Pezizomycotina</taxon>
        <taxon>Sordariomycetes</taxon>
        <taxon>Sordariomycetidae</taxon>
        <taxon>Sordariales</taxon>
        <taxon>Lasiosphaeriaceae</taxon>
        <taxon>Apiosordaria</taxon>
    </lineage>
</organism>
<proteinExistence type="predicted"/>
<dbReference type="EMBL" id="JAUKTV010000009">
    <property type="protein sequence ID" value="KAK0729306.1"/>
    <property type="molecule type" value="Genomic_DNA"/>
</dbReference>
<dbReference type="AlphaFoldDB" id="A0AA40E9Q9"/>
<gene>
    <name evidence="1" type="ORF">B0T21DRAFT_370773</name>
</gene>
<reference evidence="1" key="1">
    <citation type="submission" date="2023-06" db="EMBL/GenBank/DDBJ databases">
        <title>Genome-scale phylogeny and comparative genomics of the fungal order Sordariales.</title>
        <authorList>
            <consortium name="Lawrence Berkeley National Laboratory"/>
            <person name="Hensen N."/>
            <person name="Bonometti L."/>
            <person name="Westerberg I."/>
            <person name="Brannstrom I.O."/>
            <person name="Guillou S."/>
            <person name="Cros-Aarteil S."/>
            <person name="Calhoun S."/>
            <person name="Haridas S."/>
            <person name="Kuo A."/>
            <person name="Mondo S."/>
            <person name="Pangilinan J."/>
            <person name="Riley R."/>
            <person name="Labutti K."/>
            <person name="Andreopoulos B."/>
            <person name="Lipzen A."/>
            <person name="Chen C."/>
            <person name="Yanf M."/>
            <person name="Daum C."/>
            <person name="Ng V."/>
            <person name="Clum A."/>
            <person name="Steindorff A."/>
            <person name="Ohm R."/>
            <person name="Martin F."/>
            <person name="Silar P."/>
            <person name="Natvig D."/>
            <person name="Lalanne C."/>
            <person name="Gautier V."/>
            <person name="Ament-Velasquez S.L."/>
            <person name="Kruys A."/>
            <person name="Hutchinson M.I."/>
            <person name="Powell A.J."/>
            <person name="Barry K."/>
            <person name="Miller A.N."/>
            <person name="Grigoriev I.V."/>
            <person name="Debuchy R."/>
            <person name="Gladieux P."/>
            <person name="Thoren M.H."/>
            <person name="Johannesson H."/>
        </authorList>
    </citation>
    <scope>NUCLEOTIDE SEQUENCE</scope>
    <source>
        <strain evidence="1">CBS 540.89</strain>
    </source>
</reference>
<protein>
    <submittedName>
        <fullName evidence="1">Uncharacterized protein</fullName>
    </submittedName>
</protein>
<accession>A0AA40E9Q9</accession>
<dbReference type="Proteomes" id="UP001172159">
    <property type="component" value="Unassembled WGS sequence"/>
</dbReference>
<evidence type="ECO:0000313" key="1">
    <source>
        <dbReference type="EMBL" id="KAK0729306.1"/>
    </source>
</evidence>
<name>A0AA40E9Q9_9PEZI</name>
<sequence length="105" mass="11858">MQGLRSTSLKIREMSLDLLDLLVLPSQSKKLSPLCLDSLYAAMATLHWLWKEAGEAEIKAALEDVRRCISRTSMRWRVSRDYLEIIKRQDVSFAMAFRAGGAGGK</sequence>
<comment type="caution">
    <text evidence="1">The sequence shown here is derived from an EMBL/GenBank/DDBJ whole genome shotgun (WGS) entry which is preliminary data.</text>
</comment>
<keyword evidence="2" id="KW-1185">Reference proteome</keyword>
<evidence type="ECO:0000313" key="2">
    <source>
        <dbReference type="Proteomes" id="UP001172159"/>
    </source>
</evidence>